<proteinExistence type="predicted"/>
<organism evidence="1 2">
    <name type="scientific">Lactobacillus hominis DSM 23910 = CRBIP 24.179</name>
    <dbReference type="NCBI Taxonomy" id="1423758"/>
    <lineage>
        <taxon>Bacteria</taxon>
        <taxon>Bacillati</taxon>
        <taxon>Bacillota</taxon>
        <taxon>Bacilli</taxon>
        <taxon>Lactobacillales</taxon>
        <taxon>Lactobacillaceae</taxon>
        <taxon>Lactobacillus</taxon>
    </lineage>
</organism>
<dbReference type="InterPro" id="IPR038600">
    <property type="entry name" value="Csn2_sf"/>
</dbReference>
<gene>
    <name evidence="1" type="ORF">BN55_02645</name>
</gene>
<dbReference type="AlphaFoldDB" id="I7LAG1"/>
<dbReference type="GeneID" id="82847447"/>
<evidence type="ECO:0000313" key="2">
    <source>
        <dbReference type="Proteomes" id="UP000009320"/>
    </source>
</evidence>
<dbReference type="Gene3D" id="3.40.50.11940">
    <property type="match status" value="1"/>
</dbReference>
<dbReference type="OrthoDB" id="2246929at2"/>
<dbReference type="Proteomes" id="UP000009320">
    <property type="component" value="Unassembled WGS sequence"/>
</dbReference>
<keyword evidence="2" id="KW-1185">Reference proteome</keyword>
<accession>I7LAG1</accession>
<dbReference type="RefSeq" id="WP_008471245.1">
    <property type="nucleotide sequence ID" value="NZ_AYZP01000018.1"/>
</dbReference>
<dbReference type="CDD" id="cd12218">
    <property type="entry name" value="Csn2"/>
    <property type="match status" value="1"/>
</dbReference>
<dbReference type="InterPro" id="IPR010146">
    <property type="entry name" value="CRISPR-assoc_prot_Csn2-typ"/>
</dbReference>
<evidence type="ECO:0000313" key="1">
    <source>
        <dbReference type="EMBL" id="CCI82224.1"/>
    </source>
</evidence>
<name>I7LAG1_9LACO</name>
<protein>
    <submittedName>
        <fullName evidence="1">CRISPR-associated Csn2 family protein</fullName>
    </submittedName>
</protein>
<sequence>MILYYLSHKKMIMNGSGLKVIGTASTIAYSDIIESFQNKKHSLISSDDNYDPLDIVKDYDFIGDPILNENVLDKYMPLILRKYIESLDEDNRNKIIKAYHNLEAIIQDSLLLETLPLELDFSEDMKKFLKLENLHLDTNLLKEPYAIIETILNIHQMCDLNSVPVFCNVAHYLDKAELVMLDDLLKSMNLKSVLIEFSDNKSTLFPERVDYYYIDEDLVDWY</sequence>
<dbReference type="EMBL" id="CAKE01000018">
    <property type="protein sequence ID" value="CCI82224.1"/>
    <property type="molecule type" value="Genomic_DNA"/>
</dbReference>
<comment type="caution">
    <text evidence="1">The sequence shown here is derived from an EMBL/GenBank/DDBJ whole genome shotgun (WGS) entry which is preliminary data.</text>
</comment>
<dbReference type="STRING" id="1423758.FC41_GL000756"/>
<dbReference type="NCBIfam" id="TIGR01866">
    <property type="entry name" value="cas_Csn2"/>
    <property type="match status" value="1"/>
</dbReference>
<reference evidence="1 2" key="1">
    <citation type="submission" date="2012-06" db="EMBL/GenBank/DDBJ databases">
        <title>Draft Genome Sequence of Lactobacillus hominis Strain CRBIP 24.179T, isolated from human intestine.</title>
        <authorList>
            <person name="Cousin S."/>
            <person name="Ma L."/>
            <person name="Bizet C."/>
            <person name="Loux V."/>
            <person name="Bouchier C."/>
            <person name="Clermont D."/>
            <person name="Creno S."/>
        </authorList>
    </citation>
    <scope>NUCLEOTIDE SEQUENCE [LARGE SCALE GENOMIC DNA]</scope>
    <source>
        <strain evidence="2">CRBIP 24.179T</strain>
    </source>
</reference>
<dbReference type="PATRIC" id="fig|1423758.3.peg.763"/>
<dbReference type="eggNOG" id="ENOG502ZJGW">
    <property type="taxonomic scope" value="Bacteria"/>
</dbReference>